<name>A0A177E884_9BACT</name>
<evidence type="ECO:0000256" key="10">
    <source>
        <dbReference type="ARBA" id="ARBA00023225"/>
    </source>
</evidence>
<dbReference type="OrthoDB" id="9810983at2"/>
<comment type="subcellular location">
    <subcellularLocation>
        <location evidence="1">Cell membrane</location>
        <topology evidence="1">Peripheral membrane protein</topology>
        <orientation evidence="1">Cytoplasmic side</orientation>
    </subcellularLocation>
</comment>
<accession>A0A177E884</accession>
<protein>
    <recommendedName>
        <fullName evidence="3">Flagellar FliJ protein</fullName>
    </recommendedName>
</protein>
<evidence type="ECO:0000256" key="8">
    <source>
        <dbReference type="ARBA" id="ARBA00022927"/>
    </source>
</evidence>
<dbReference type="GO" id="GO:0071973">
    <property type="term" value="P:bacterial-type flagellum-dependent cell motility"/>
    <property type="evidence" value="ECO:0007669"/>
    <property type="project" value="InterPro"/>
</dbReference>
<reference evidence="12 13" key="1">
    <citation type="submission" date="2016-02" db="EMBL/GenBank/DDBJ databases">
        <title>Draft genome sequence of Thermodesulfatator sp. S606.</title>
        <authorList>
            <person name="Lai Q."/>
            <person name="Cao J."/>
            <person name="Dupont S."/>
            <person name="Shao Z."/>
            <person name="Jebbar M."/>
            <person name="Alain K."/>
        </authorList>
    </citation>
    <scope>NUCLEOTIDE SEQUENCE [LARGE SCALE GENOMIC DNA]</scope>
    <source>
        <strain evidence="12 13">S606</strain>
    </source>
</reference>
<feature type="coiled-coil region" evidence="11">
    <location>
        <begin position="19"/>
        <end position="46"/>
    </location>
</feature>
<keyword evidence="7" id="KW-1005">Bacterial flagellum biogenesis</keyword>
<dbReference type="Gene3D" id="1.10.287.1700">
    <property type="match status" value="1"/>
</dbReference>
<evidence type="ECO:0000256" key="1">
    <source>
        <dbReference type="ARBA" id="ARBA00004413"/>
    </source>
</evidence>
<dbReference type="GO" id="GO:0006935">
    <property type="term" value="P:chemotaxis"/>
    <property type="evidence" value="ECO:0007669"/>
    <property type="project" value="UniProtKB-KW"/>
</dbReference>
<dbReference type="AlphaFoldDB" id="A0A177E884"/>
<keyword evidence="5" id="KW-1003">Cell membrane</keyword>
<dbReference type="STRING" id="1795632.TH606_03235"/>
<dbReference type="RefSeq" id="WP_068541263.1">
    <property type="nucleotide sequence ID" value="NZ_LSFI01000010.1"/>
</dbReference>
<keyword evidence="9" id="KW-0472">Membrane</keyword>
<evidence type="ECO:0000256" key="9">
    <source>
        <dbReference type="ARBA" id="ARBA00023136"/>
    </source>
</evidence>
<gene>
    <name evidence="12" type="ORF">TH606_03235</name>
</gene>
<evidence type="ECO:0000313" key="13">
    <source>
        <dbReference type="Proteomes" id="UP000076964"/>
    </source>
</evidence>
<dbReference type="EMBL" id="LSFI01000010">
    <property type="protein sequence ID" value="OAG28167.1"/>
    <property type="molecule type" value="Genomic_DNA"/>
</dbReference>
<dbReference type="Pfam" id="PF02050">
    <property type="entry name" value="FliJ"/>
    <property type="match status" value="1"/>
</dbReference>
<evidence type="ECO:0000256" key="4">
    <source>
        <dbReference type="ARBA" id="ARBA00022448"/>
    </source>
</evidence>
<evidence type="ECO:0000256" key="2">
    <source>
        <dbReference type="ARBA" id="ARBA00010004"/>
    </source>
</evidence>
<comment type="similarity">
    <text evidence="2">Belongs to the FliJ family.</text>
</comment>
<sequence>MKKPTKALKTLLWVRELKETQAQQEFQRAQQALMELKEMLKDITEKPKEIFHKMEGKTLSGADVQLFYHYVEQLLEEKERIEGILSRKSKDVEELRKKALKAYQKRRVAEVLWNRAKEKYLKELLESEMKTVEDIVIVRRRHHENF</sequence>
<keyword evidence="13" id="KW-1185">Reference proteome</keyword>
<feature type="coiled-coil region" evidence="11">
    <location>
        <begin position="71"/>
        <end position="98"/>
    </location>
</feature>
<dbReference type="GO" id="GO:0009288">
    <property type="term" value="C:bacterial-type flagellum"/>
    <property type="evidence" value="ECO:0007669"/>
    <property type="project" value="InterPro"/>
</dbReference>
<keyword evidence="6" id="KW-0145">Chemotaxis</keyword>
<dbReference type="InterPro" id="IPR053716">
    <property type="entry name" value="Flag_assembly_chemotaxis_eff"/>
</dbReference>
<keyword evidence="8" id="KW-0653">Protein transport</keyword>
<proteinExistence type="inferred from homology"/>
<dbReference type="GO" id="GO:0005886">
    <property type="term" value="C:plasma membrane"/>
    <property type="evidence" value="ECO:0007669"/>
    <property type="project" value="UniProtKB-SubCell"/>
</dbReference>
<evidence type="ECO:0000256" key="11">
    <source>
        <dbReference type="SAM" id="Coils"/>
    </source>
</evidence>
<dbReference type="Proteomes" id="UP000076964">
    <property type="component" value="Unassembled WGS sequence"/>
</dbReference>
<evidence type="ECO:0000256" key="3">
    <source>
        <dbReference type="ARBA" id="ARBA00020392"/>
    </source>
</evidence>
<evidence type="ECO:0000313" key="12">
    <source>
        <dbReference type="EMBL" id="OAG28167.1"/>
    </source>
</evidence>
<comment type="caution">
    <text evidence="12">The sequence shown here is derived from an EMBL/GenBank/DDBJ whole genome shotgun (WGS) entry which is preliminary data.</text>
</comment>
<dbReference type="InterPro" id="IPR012823">
    <property type="entry name" value="Flagell_FliJ"/>
</dbReference>
<evidence type="ECO:0000256" key="6">
    <source>
        <dbReference type="ARBA" id="ARBA00022500"/>
    </source>
</evidence>
<evidence type="ECO:0000256" key="5">
    <source>
        <dbReference type="ARBA" id="ARBA00022475"/>
    </source>
</evidence>
<keyword evidence="11" id="KW-0175">Coiled coil</keyword>
<keyword evidence="10" id="KW-1006">Bacterial flagellum protein export</keyword>
<dbReference type="GO" id="GO:0044781">
    <property type="term" value="P:bacterial-type flagellum organization"/>
    <property type="evidence" value="ECO:0007669"/>
    <property type="project" value="UniProtKB-KW"/>
</dbReference>
<dbReference type="GO" id="GO:0015031">
    <property type="term" value="P:protein transport"/>
    <property type="evidence" value="ECO:0007669"/>
    <property type="project" value="UniProtKB-KW"/>
</dbReference>
<organism evidence="12 13">
    <name type="scientific">Thermodesulfatator autotrophicus</name>
    <dbReference type="NCBI Taxonomy" id="1795632"/>
    <lineage>
        <taxon>Bacteria</taxon>
        <taxon>Pseudomonadati</taxon>
        <taxon>Thermodesulfobacteriota</taxon>
        <taxon>Thermodesulfobacteria</taxon>
        <taxon>Thermodesulfobacteriales</taxon>
        <taxon>Thermodesulfatatoraceae</taxon>
        <taxon>Thermodesulfatator</taxon>
    </lineage>
</organism>
<keyword evidence="4" id="KW-0813">Transport</keyword>
<evidence type="ECO:0000256" key="7">
    <source>
        <dbReference type="ARBA" id="ARBA00022795"/>
    </source>
</evidence>